<sequence length="154" mass="17910">MDKKIIYGIITVSILGLIILWFIIPKLFNVIKTSFNNIFSNSITVNPKDVMTDGKFDVTKFNSMYVEIKKKKQDAAKKKAQERLTKLQELNKEDNTIKILDMKVYDMMIDYGANIYGITLDVINGEPWYKNNRVLYLGWTLVLISLVYFLLNNI</sequence>
<proteinExistence type="predicted"/>
<organism evidence="3">
    <name type="scientific">viral metagenome</name>
    <dbReference type="NCBI Taxonomy" id="1070528"/>
    <lineage>
        <taxon>unclassified sequences</taxon>
        <taxon>metagenomes</taxon>
        <taxon>organismal metagenomes</taxon>
    </lineage>
</organism>
<dbReference type="EMBL" id="MN740623">
    <property type="protein sequence ID" value="QHU36037.1"/>
    <property type="molecule type" value="Genomic_DNA"/>
</dbReference>
<feature type="transmembrane region" description="Helical" evidence="2">
    <location>
        <begin position="6"/>
        <end position="24"/>
    </location>
</feature>
<dbReference type="AlphaFoldDB" id="A0A6C0LZD2"/>
<keyword evidence="2" id="KW-0472">Membrane</keyword>
<protein>
    <submittedName>
        <fullName evidence="3">Uncharacterized protein</fullName>
    </submittedName>
</protein>
<keyword evidence="2" id="KW-0812">Transmembrane</keyword>
<feature type="transmembrane region" description="Helical" evidence="2">
    <location>
        <begin position="134"/>
        <end position="151"/>
    </location>
</feature>
<accession>A0A6C0LZD2</accession>
<keyword evidence="2" id="KW-1133">Transmembrane helix</keyword>
<evidence type="ECO:0000256" key="1">
    <source>
        <dbReference type="SAM" id="Coils"/>
    </source>
</evidence>
<name>A0A6C0LZD2_9ZZZZ</name>
<evidence type="ECO:0000313" key="3">
    <source>
        <dbReference type="EMBL" id="QHU36037.1"/>
    </source>
</evidence>
<evidence type="ECO:0000256" key="2">
    <source>
        <dbReference type="SAM" id="Phobius"/>
    </source>
</evidence>
<reference evidence="3" key="1">
    <citation type="journal article" date="2020" name="Nature">
        <title>Giant virus diversity and host interactions through global metagenomics.</title>
        <authorList>
            <person name="Schulz F."/>
            <person name="Roux S."/>
            <person name="Paez-Espino D."/>
            <person name="Jungbluth S."/>
            <person name="Walsh D.A."/>
            <person name="Denef V.J."/>
            <person name="McMahon K.D."/>
            <person name="Konstantinidis K.T."/>
            <person name="Eloe-Fadrosh E.A."/>
            <person name="Kyrpides N.C."/>
            <person name="Woyke T."/>
        </authorList>
    </citation>
    <scope>NUCLEOTIDE SEQUENCE</scope>
    <source>
        <strain evidence="3">GVMAG-S-1035085-51</strain>
    </source>
</reference>
<keyword evidence="1" id="KW-0175">Coiled coil</keyword>
<feature type="coiled-coil region" evidence="1">
    <location>
        <begin position="70"/>
        <end position="97"/>
    </location>
</feature>